<accession>A0ABM0M998</accession>
<organism evidence="4 5">
    <name type="scientific">Saccoglossus kowalevskii</name>
    <name type="common">Acorn worm</name>
    <dbReference type="NCBI Taxonomy" id="10224"/>
    <lineage>
        <taxon>Eukaryota</taxon>
        <taxon>Metazoa</taxon>
        <taxon>Hemichordata</taxon>
        <taxon>Enteropneusta</taxon>
        <taxon>Harrimaniidae</taxon>
        <taxon>Saccoglossus</taxon>
    </lineage>
</organism>
<proteinExistence type="predicted"/>
<keyword evidence="2" id="KW-0472">Membrane</keyword>
<keyword evidence="2" id="KW-0812">Transmembrane</keyword>
<sequence length="251" mass="27387">MVACAIGPDIARITTVSVKMVIPADSVKMQIHQCSGEGDCSNNGNCEDDGYGNMFCNCNAEYTGFYCETQLSCMSEECRNGGYCMEDADGVYYCKCPEGYTGTKCEIAIPSCTSCLVNTTCYSDPCECQGRNCPDPEQIRYTTCIFCESFDYDECYYDPRNSRTLLCEQGCMSFSYRTGEGIWIERSCADDGCWNGCYGEAGMEQCKSCCYDDKCNTYDPLFTVTITAASGLLGISVVGTSMACALAIVVA</sequence>
<keyword evidence="1" id="KW-0245">EGF-like domain</keyword>
<dbReference type="SUPFAM" id="SSF57196">
    <property type="entry name" value="EGF/Laminin"/>
    <property type="match status" value="1"/>
</dbReference>
<dbReference type="SMART" id="SM00181">
    <property type="entry name" value="EGF"/>
    <property type="match status" value="2"/>
</dbReference>
<name>A0ABM0M998_SACKO</name>
<feature type="domain" description="EGF-like" evidence="3">
    <location>
        <begin position="30"/>
        <end position="68"/>
    </location>
</feature>
<keyword evidence="4" id="KW-1185">Reference proteome</keyword>
<dbReference type="PROSITE" id="PS01186">
    <property type="entry name" value="EGF_2"/>
    <property type="match status" value="1"/>
</dbReference>
<feature type="transmembrane region" description="Helical" evidence="2">
    <location>
        <begin position="221"/>
        <end position="250"/>
    </location>
</feature>
<dbReference type="Gene3D" id="2.10.25.10">
    <property type="entry name" value="Laminin"/>
    <property type="match status" value="2"/>
</dbReference>
<dbReference type="Proteomes" id="UP000694865">
    <property type="component" value="Unplaced"/>
</dbReference>
<comment type="caution">
    <text evidence="1">Lacks conserved residue(s) required for the propagation of feature annotation.</text>
</comment>
<dbReference type="GeneID" id="100370210"/>
<feature type="disulfide bond" evidence="1">
    <location>
        <begin position="96"/>
        <end position="105"/>
    </location>
</feature>
<protein>
    <submittedName>
        <fullName evidence="5">Neurogenic locus notch homolog protein 1-like</fullName>
    </submittedName>
</protein>
<keyword evidence="2" id="KW-1133">Transmembrane helix</keyword>
<dbReference type="InterPro" id="IPR000742">
    <property type="entry name" value="EGF"/>
</dbReference>
<feature type="domain" description="EGF-like" evidence="3">
    <location>
        <begin position="69"/>
        <end position="106"/>
    </location>
</feature>
<evidence type="ECO:0000313" key="5">
    <source>
        <dbReference type="RefSeq" id="XP_006816589.1"/>
    </source>
</evidence>
<evidence type="ECO:0000256" key="1">
    <source>
        <dbReference type="PROSITE-ProRule" id="PRU00076"/>
    </source>
</evidence>
<evidence type="ECO:0000256" key="2">
    <source>
        <dbReference type="SAM" id="Phobius"/>
    </source>
</evidence>
<dbReference type="PROSITE" id="PS00022">
    <property type="entry name" value="EGF_1"/>
    <property type="match status" value="2"/>
</dbReference>
<gene>
    <name evidence="5" type="primary">LOC100370210</name>
</gene>
<dbReference type="Pfam" id="PF00008">
    <property type="entry name" value="EGF"/>
    <property type="match status" value="1"/>
</dbReference>
<keyword evidence="1" id="KW-1015">Disulfide bond</keyword>
<dbReference type="PROSITE" id="PS50026">
    <property type="entry name" value="EGF_3"/>
    <property type="match status" value="2"/>
</dbReference>
<reference evidence="5" key="1">
    <citation type="submission" date="2025-08" db="UniProtKB">
        <authorList>
            <consortium name="RefSeq"/>
        </authorList>
    </citation>
    <scope>IDENTIFICATION</scope>
    <source>
        <tissue evidence="5">Testes</tissue>
    </source>
</reference>
<evidence type="ECO:0000259" key="3">
    <source>
        <dbReference type="PROSITE" id="PS50026"/>
    </source>
</evidence>
<feature type="disulfide bond" evidence="1">
    <location>
        <begin position="58"/>
        <end position="67"/>
    </location>
</feature>
<dbReference type="RefSeq" id="XP_006816589.1">
    <property type="nucleotide sequence ID" value="XM_006816526.1"/>
</dbReference>
<evidence type="ECO:0000313" key="4">
    <source>
        <dbReference type="Proteomes" id="UP000694865"/>
    </source>
</evidence>